<evidence type="ECO:0000256" key="5">
    <source>
        <dbReference type="ARBA" id="ARBA00023136"/>
    </source>
</evidence>
<evidence type="ECO:0000256" key="1">
    <source>
        <dbReference type="ARBA" id="ARBA00004370"/>
    </source>
</evidence>
<evidence type="ECO:0000256" key="2">
    <source>
        <dbReference type="ARBA" id="ARBA00009530"/>
    </source>
</evidence>
<comment type="similarity">
    <text evidence="2">Belongs to the UPF0057 (PMP3) family.</text>
</comment>
<dbReference type="AlphaFoldDB" id="A0A1I1CZA3"/>
<evidence type="ECO:0000256" key="6">
    <source>
        <dbReference type="SAM" id="Phobius"/>
    </source>
</evidence>
<evidence type="ECO:0000313" key="7">
    <source>
        <dbReference type="EMBL" id="SFB68079.1"/>
    </source>
</evidence>
<keyword evidence="4 6" id="KW-1133">Transmembrane helix</keyword>
<reference evidence="8" key="1">
    <citation type="submission" date="2016-10" db="EMBL/GenBank/DDBJ databases">
        <authorList>
            <person name="Varghese N."/>
            <person name="Submissions S."/>
        </authorList>
    </citation>
    <scope>NUCLEOTIDE SEQUENCE [LARGE SCALE GENOMIC DNA]</scope>
    <source>
        <strain evidence="8">DSM 24499</strain>
    </source>
</reference>
<proteinExistence type="inferred from homology"/>
<keyword evidence="3 6" id="KW-0812">Transmembrane</keyword>
<protein>
    <submittedName>
        <fullName evidence="7">Uncharacterized membrane protein YqaE, homolog of Blt101, UPF0057 family</fullName>
    </submittedName>
</protein>
<keyword evidence="5 6" id="KW-0472">Membrane</keyword>
<dbReference type="Pfam" id="PF01679">
    <property type="entry name" value="Pmp3"/>
    <property type="match status" value="1"/>
</dbReference>
<name>A0A1I1CZA3_9FLAO</name>
<evidence type="ECO:0000313" key="8">
    <source>
        <dbReference type="Proteomes" id="UP000199438"/>
    </source>
</evidence>
<dbReference type="InterPro" id="IPR000612">
    <property type="entry name" value="PMP3"/>
</dbReference>
<comment type="subcellular location">
    <subcellularLocation>
        <location evidence="1">Membrane</location>
    </subcellularLocation>
</comment>
<evidence type="ECO:0000256" key="4">
    <source>
        <dbReference type="ARBA" id="ARBA00022989"/>
    </source>
</evidence>
<gene>
    <name evidence="7" type="ORF">SAMN04487907_10110</name>
</gene>
<feature type="transmembrane region" description="Helical" evidence="6">
    <location>
        <begin position="57"/>
        <end position="80"/>
    </location>
</feature>
<accession>A0A1I1CZA3</accession>
<keyword evidence="8" id="KW-1185">Reference proteome</keyword>
<sequence length="85" mass="9440">MTIRVPTNVILKIRYESGLEILSLFLVLDNIEIMSIWRVILSIIFPPLAVFDKGCGSILIVLILTLLGWIPGVIAALIILNNPNK</sequence>
<dbReference type="GO" id="GO:0016020">
    <property type="term" value="C:membrane"/>
    <property type="evidence" value="ECO:0007669"/>
    <property type="project" value="UniProtKB-SubCell"/>
</dbReference>
<dbReference type="Proteomes" id="UP000199438">
    <property type="component" value="Unassembled WGS sequence"/>
</dbReference>
<evidence type="ECO:0000256" key="3">
    <source>
        <dbReference type="ARBA" id="ARBA00022692"/>
    </source>
</evidence>
<dbReference type="STRING" id="1334022.SAMN04487907_10110"/>
<feature type="transmembrane region" description="Helical" evidence="6">
    <location>
        <begin position="21"/>
        <end position="45"/>
    </location>
</feature>
<organism evidence="7 8">
    <name type="scientific">Zunongwangia mangrovi</name>
    <dbReference type="NCBI Taxonomy" id="1334022"/>
    <lineage>
        <taxon>Bacteria</taxon>
        <taxon>Pseudomonadati</taxon>
        <taxon>Bacteroidota</taxon>
        <taxon>Flavobacteriia</taxon>
        <taxon>Flavobacteriales</taxon>
        <taxon>Flavobacteriaceae</taxon>
        <taxon>Zunongwangia</taxon>
    </lineage>
</organism>
<dbReference type="EMBL" id="FOKV01000001">
    <property type="protein sequence ID" value="SFB68079.1"/>
    <property type="molecule type" value="Genomic_DNA"/>
</dbReference>